<evidence type="ECO:0008006" key="3">
    <source>
        <dbReference type="Google" id="ProtNLM"/>
    </source>
</evidence>
<reference evidence="1 2" key="1">
    <citation type="submission" date="2017-06" db="EMBL/GenBank/DDBJ databases">
        <title>Complete genome sequence of Nitrospirillum amazonense strain CBAmC, an endophytic nitrogen-fixing and plant growth-promoting bacterium, isolated from sugarcane.</title>
        <authorList>
            <person name="Schwab S."/>
            <person name="dos Santos Teixeira K.R."/>
            <person name="Simoes Araujo J.L."/>
            <person name="Soares Vidal M."/>
            <person name="Borges de Freitas H.R."/>
            <person name="Rivello Crivelaro A.L."/>
            <person name="Bueno de Camargo Nunes A."/>
            <person name="dos Santos C.M."/>
            <person name="Palmeira da Silva Rosa D."/>
            <person name="da Silva Padilha D."/>
            <person name="da Silva E."/>
            <person name="Araujo Terra L."/>
            <person name="Soares Mendes V."/>
            <person name="Farinelli L."/>
            <person name="Magalhaes Cruz L."/>
            <person name="Baldani J.I."/>
        </authorList>
    </citation>
    <scope>NUCLEOTIDE SEQUENCE [LARGE SCALE GENOMIC DNA]</scope>
    <source>
        <strain evidence="1 2">CBAmC</strain>
    </source>
</reference>
<evidence type="ECO:0000313" key="2">
    <source>
        <dbReference type="Proteomes" id="UP000197153"/>
    </source>
</evidence>
<dbReference type="AlphaFoldDB" id="A0A248JZ40"/>
<dbReference type="PANTHER" id="PTHR39166:SF1">
    <property type="entry name" value="BLL1166 PROTEIN"/>
    <property type="match status" value="1"/>
</dbReference>
<keyword evidence="2" id="KW-1185">Reference proteome</keyword>
<sequence length="195" mass="22076">MHQLTFGDRLQAVIRDDAWRMGLLAHVRTLDLPDCWIGAGFVRNAVWDQLHRQQAVPETAGEAPDSDVDVVWFDAACPSIAVDRDLTDRLLALAPDVPWSVKNQARMHCRNGDAPYTGCADALRHWPETATAVAVRLTPQDALEVLAPFGLDDLFGRLIRPTPAFRGAKREILRQRVREKRWLERWPLLRVVDAD</sequence>
<organism evidence="1 2">
    <name type="scientific">Nitrospirillum viridazoti CBAmc</name>
    <dbReference type="NCBI Taxonomy" id="1441467"/>
    <lineage>
        <taxon>Bacteria</taxon>
        <taxon>Pseudomonadati</taxon>
        <taxon>Pseudomonadota</taxon>
        <taxon>Alphaproteobacteria</taxon>
        <taxon>Rhodospirillales</taxon>
        <taxon>Azospirillaceae</taxon>
        <taxon>Nitrospirillum</taxon>
        <taxon>Nitrospirillum viridazoti</taxon>
    </lineage>
</organism>
<evidence type="ECO:0000313" key="1">
    <source>
        <dbReference type="EMBL" id="ASG23418.1"/>
    </source>
</evidence>
<gene>
    <name evidence="1" type="ORF">Y958_21690</name>
</gene>
<dbReference type="KEGG" id="nao:Y958_21690"/>
<name>A0A248JZ40_9PROT</name>
<dbReference type="PANTHER" id="PTHR39166">
    <property type="entry name" value="BLL1166 PROTEIN"/>
    <property type="match status" value="1"/>
</dbReference>
<proteinExistence type="predicted"/>
<dbReference type="Proteomes" id="UP000197153">
    <property type="component" value="Chromosome 2"/>
</dbReference>
<dbReference type="EMBL" id="CP022111">
    <property type="protein sequence ID" value="ASG23418.1"/>
    <property type="molecule type" value="Genomic_DNA"/>
</dbReference>
<dbReference type="InterPro" id="IPR009267">
    <property type="entry name" value="NTP_transf_6"/>
</dbReference>
<dbReference type="RefSeq" id="WP_088873914.1">
    <property type="nucleotide sequence ID" value="NZ_CP022111.1"/>
</dbReference>
<protein>
    <recommendedName>
        <fullName evidence="3">Nitrate reductase</fullName>
    </recommendedName>
</protein>
<dbReference type="Pfam" id="PF06042">
    <property type="entry name" value="NTP_transf_6"/>
    <property type="match status" value="1"/>
</dbReference>
<accession>A0A248JZ40</accession>